<dbReference type="EMBL" id="CP031036">
    <property type="protein sequence ID" value="QDZ19685.1"/>
    <property type="molecule type" value="Genomic_DNA"/>
</dbReference>
<dbReference type="STRING" id="1764295.A0A5B8MJ44"/>
<feature type="coiled-coil region" evidence="1">
    <location>
        <begin position="1877"/>
        <end position="1915"/>
    </location>
</feature>
<feature type="coiled-coil region" evidence="1">
    <location>
        <begin position="909"/>
        <end position="936"/>
    </location>
</feature>
<feature type="coiled-coil region" evidence="1">
    <location>
        <begin position="1563"/>
        <end position="1604"/>
    </location>
</feature>
<dbReference type="OrthoDB" id="548052at2759"/>
<protein>
    <submittedName>
        <fullName evidence="3">Uncharacterized protein</fullName>
    </submittedName>
</protein>
<feature type="region of interest" description="Disordered" evidence="2">
    <location>
        <begin position="1935"/>
        <end position="1954"/>
    </location>
</feature>
<feature type="coiled-coil region" evidence="1">
    <location>
        <begin position="2216"/>
        <end position="2260"/>
    </location>
</feature>
<feature type="coiled-coil region" evidence="1">
    <location>
        <begin position="2068"/>
        <end position="2095"/>
    </location>
</feature>
<feature type="coiled-coil region" evidence="1">
    <location>
        <begin position="2454"/>
        <end position="2481"/>
    </location>
</feature>
<feature type="region of interest" description="Disordered" evidence="2">
    <location>
        <begin position="2964"/>
        <end position="3000"/>
    </location>
</feature>
<reference evidence="3 4" key="1">
    <citation type="submission" date="2018-07" db="EMBL/GenBank/DDBJ databases">
        <title>The complete nuclear genome of the prasinophyte Chloropicon primus (CCMP1205).</title>
        <authorList>
            <person name="Pombert J.-F."/>
            <person name="Otis C."/>
            <person name="Turmel M."/>
            <person name="Lemieux C."/>
        </authorList>
    </citation>
    <scope>NUCLEOTIDE SEQUENCE [LARGE SCALE GENOMIC DNA]</scope>
    <source>
        <strain evidence="3 4">CCMP1205</strain>
    </source>
</reference>
<name>A0A5B8MJ44_9CHLO</name>
<feature type="coiled-coil region" evidence="1">
    <location>
        <begin position="379"/>
        <end position="406"/>
    </location>
</feature>
<feature type="region of interest" description="Disordered" evidence="2">
    <location>
        <begin position="465"/>
        <end position="494"/>
    </location>
</feature>
<feature type="coiled-coil region" evidence="1">
    <location>
        <begin position="1369"/>
        <end position="1399"/>
    </location>
</feature>
<sequence length="3014" mass="339812">MIDVNPSDLAIRNAKVGETYVLLCSLKNDTELVLDCKVQCSQACSERWAVTPKSFRLKPRQTQSLELKMTMKQLPSTSSRRALASGGLKDVFYLKTQYFEQRFHCLVFGESKCKVKGKAVAAEDAQAGRSKRETAAWDARSHSAVDVEVGLHRLGSRITDLEAREQALQVLVSQLEKLVKDKDEVISMMQSHLQMSKRGDLGGDDPSVSAGVPTGEVGEVSGCQLKDEKAQEIATILGSNAQLRNKVNELSLLVEEKENELSITQEALKAISADEPKVHALVKAAVEKERAVHESRNRKVVEMFSVKDAQIVHLQDRLDEAEAINAEKSDLIAEFKSQLQSTEMKVMEVLGENQVLQKENYRLKTENITLSQLKPANANRSLEDQLVKTKEMNQRLNSKLREKEALEEFSSVKNQSLSESVHELEQSLASVIASNAEKIRSKDVEISLLTKRIDHSDALLNVQRNREGSQQGGGQGAAQQGHPWQGDGKASTTAEPSNLEMMLELKQEEVAQLKVKVKKLENLHEKAKQTAVESESKLKELHQRSKSVVSLQRSRNEVKELKAKLQALSRDSKLKLEQKEGLLKVERAKSKGLVQELVNEKERSAKATKAFSGDEERESMERQVEAATTSLKECQNSLQVVHAKFVNSEKEKRQIETSHKNEKEKITRSLLHAEQKVRMAELLQQQKINNLESTIRTLSGRSVEHKELAGARAEVVSLSRDLQALQAENGFLGKQMGVSEEKLRVAQVELQEHLAYGDLKEFKDVYGKYISESVVIVELSNRLQEMEREVMRAKKGGVPAGEAGTLENDALPQGALSRPRETLSRGTMTTAFEDSAEGAIAAESSVVSLQVKLNDLASYATKLTEQLLSKEKELAAIKDDLALVRSTRDSDLQDWEVPLPDQFIPVDKLEDVRRSNRDMETQLHQMEEKLSAMRAKGIEGEEHMKRENGRLSKKLEDSRNAEMETRRQLTEKSCSLDEKSVQLKILKEALSALKLGYVSNPCDEDHILLVAKVASADAKDIAHQRHVEYLISELDLRSQVIHETQGELHVLREDIERVRVEANARREENKVIAQRLKVATSELKQYHDENIVLESKLEFNKEKYAKLRMELDVEKQVVLNQRKRHFELIAAERRSIVEEMERFNVEHCNICESSRQVTRFIMDYDDAVSVLIAGARPGSEGIDMEKLQPCVSSLKYLGLEASKLFASSQTSLHVLSTETEILRSRVKDLELKNECLADKLALSDSMNVLLTQSHHSRSKIAYLVTSESGQRRQERISRLNSELDQAQIQVLKEHKSKCQSLIKGKLLEQKYLQLKCEVQSMKAQKEVDAPLPEALGADLSSLGGPDRGASDAGAIAQTLKFKLMESHLIQKVQVSNKQAEKARAELKELARSFKDLADKVSQHVSKQDATTDKVLESQISVQAELTLRNKENFELTQKLKHLSIEANLQKNETLLANRKVDMVESSFRDSLKVLDAALAEQRKEQQEVLGSIIEEARSEVSMTFHSILEMVKSSRETTKASKDLIMEDFKQIKGSAKDHSIQALANLSYLDINGIPVVKVSDLRDMKLQKKLLEQENDKLLSRLERKEKEVLELTEDVESQKLALRDLSNTFSKSAFKKMHSSGMLKSTISTLNKKLVESKLVQADMQRKLKISARAELELRQLLHSREQRLTTLNTEIRAYNQALDSIQKFAAKEKNLEFKRILRDVVLNLSTMKSTDHAISGVETGPRGDYKVDARVGVFSGMRIQIAEKNARVSHLEQKLSEYLASTPIKQEAQPDEGLDKNMLREVSKFNEVLKETISGAISKIVGKAGGSDQEQLSLDGAVEILLDRVKHAELMLGRSQAKVKALRGKVKGAKTEDANASLQNAVKGLSDKCRALVMEKADLKLERDRLLERLNALKSSASKKAAETSKRGASKPRRVLMKKPIRVLASEKVELKDSSSQPEDEPEGGIESQFEQVHSFADMIDVHLAAIHDFVVKSLNDDPVVPSEAANIDEDFSSIGSLVCVIKDTLKILASEVSDGQTGKLPAKLGSKVVGQEQPMKKGHKESEWESKYSSLKEAYSTYRKSSKIEMNALKEKNMNASAQVIEAAKDKVTMQAELRDMQRMVEKGILEVESRQKSRSNLALKLTEREAQLRIAKSKARMSEDQAQARIAELEKDLKATAGTITDEREERAKVLVILRKAVNDLKTQLHIEFDLRNQLYAMELEKETAVNSYENKENQLNSELKDRQATEIRVKELEDNLVMERQQSHNLKVKYEYMREGLKQLEIRFNAADKHRVILERTVQLKLNESEKIADSLSVVDFGKAPMMILLEVQEIEKLINKMSLEIQKAQKQKEVSSDKWKFTAQLARFKRVITDWKKGEEARMKKKISELKADLARAQNQNMDLAQCSEKAADTIGNLQGIVSRLEREKGLVSKSLDDVKEMYSVEMTRLRIQTKTEAMREQQHVVGALNASISETEQELEDMKGELKALKGIVKVDAKKIIAEFHEISEGSKREILGMMRSLERLIPGLKTKMKGAKLPEASRAPAEKRAVSGSDFTSEVIQEIQDLEGEEAKSNLELKLRLQCQLTKKTERRVVQLKSEIQVLTKELELQRRKYEGYPSREDLEQRQRAFDDCKKSLKDSKALCTIRLKEIKTLKEELVDLRSNSAKAKLKEVTERVENLQRRLKDSALSMQRKDVIINDLRQSVRDLQEQDLTEKWNKTEAKNKQLSLVVQRQSVAIRELRTNASQASKSLESVMVKEKSEKKSDLQKKFRSDIRRKDTIIAQMGKNLGQLEEELAASASTIEEASKREAFGRKAAEHDWIAFKTFMKNAISAVEKMSKIVVKSSNEMRGVVKTVAKAEKFQKMESSARNIAQLVEMSTAEVEDIMQAQDVQSKEENLETYLINLFGDMNKSIESIHRSNIAKSKEKFVASWDPSVLLSVAEILEKDFIHVRHLVSSSMKVLPEVIVDLPKRKAPGTARKKSKKGSAGKEPRSSTSSAAGTPGRSERDMLMEELEILAKRVKK</sequence>
<dbReference type="Proteomes" id="UP000316726">
    <property type="component" value="Chromosome 3"/>
</dbReference>
<feature type="coiled-coil region" evidence="1">
    <location>
        <begin position="2142"/>
        <end position="2176"/>
    </location>
</feature>
<organism evidence="3 4">
    <name type="scientific">Chloropicon primus</name>
    <dbReference type="NCBI Taxonomy" id="1764295"/>
    <lineage>
        <taxon>Eukaryota</taxon>
        <taxon>Viridiplantae</taxon>
        <taxon>Chlorophyta</taxon>
        <taxon>Chloropicophyceae</taxon>
        <taxon>Chloropicales</taxon>
        <taxon>Chloropicaceae</taxon>
        <taxon>Chloropicon</taxon>
    </lineage>
</organism>
<feature type="coiled-coil region" evidence="1">
    <location>
        <begin position="503"/>
        <end position="578"/>
    </location>
</feature>
<keyword evidence="4" id="KW-1185">Reference proteome</keyword>
<feature type="coiled-coil region" evidence="1">
    <location>
        <begin position="240"/>
        <end position="274"/>
    </location>
</feature>
<feature type="compositionally biased region" description="Basic residues" evidence="2">
    <location>
        <begin position="2964"/>
        <end position="2977"/>
    </location>
</feature>
<evidence type="ECO:0000256" key="2">
    <source>
        <dbReference type="SAM" id="MobiDB-lite"/>
    </source>
</evidence>
<feature type="coiled-coil region" evidence="1">
    <location>
        <begin position="2319"/>
        <end position="2395"/>
    </location>
</feature>
<accession>A0A5B8MJ44</accession>
<proteinExistence type="predicted"/>
<evidence type="ECO:0000313" key="4">
    <source>
        <dbReference type="Proteomes" id="UP000316726"/>
    </source>
</evidence>
<feature type="coiled-coil region" evidence="1">
    <location>
        <begin position="2576"/>
        <end position="2603"/>
    </location>
</feature>
<evidence type="ECO:0000256" key="1">
    <source>
        <dbReference type="SAM" id="Coils"/>
    </source>
</evidence>
<feature type="coiled-coil region" evidence="1">
    <location>
        <begin position="311"/>
        <end position="338"/>
    </location>
</feature>
<feature type="coiled-coil region" evidence="1">
    <location>
        <begin position="2641"/>
        <end position="2701"/>
    </location>
</feature>
<evidence type="ECO:0000313" key="3">
    <source>
        <dbReference type="EMBL" id="QDZ19685.1"/>
    </source>
</evidence>
<gene>
    <name evidence="3" type="ORF">A3770_03p22030</name>
</gene>
<keyword evidence="1" id="KW-0175">Coiled coil</keyword>